<keyword evidence="4 6" id="KW-1133">Transmembrane helix</keyword>
<dbReference type="PANTHER" id="PTHR24223">
    <property type="entry name" value="ATP-BINDING CASSETTE SUB-FAMILY C"/>
    <property type="match status" value="1"/>
</dbReference>
<feature type="transmembrane region" description="Helical" evidence="6">
    <location>
        <begin position="168"/>
        <end position="187"/>
    </location>
</feature>
<keyword evidence="5 6" id="KW-0472">Membrane</keyword>
<keyword evidence="3" id="KW-0067">ATP-binding</keyword>
<dbReference type="RefSeq" id="XP_013893001.1">
    <property type="nucleotide sequence ID" value="XM_014037547.1"/>
</dbReference>
<evidence type="ECO:0000256" key="6">
    <source>
        <dbReference type="SAM" id="Phobius"/>
    </source>
</evidence>
<keyword evidence="2" id="KW-0547">Nucleotide-binding</keyword>
<dbReference type="OrthoDB" id="6500128at2759"/>
<dbReference type="PANTHER" id="PTHR24223:SF453">
    <property type="entry name" value="ABC TRANSPORTER"/>
    <property type="match status" value="1"/>
</dbReference>
<name>A0A0D2LWR6_9CHLO</name>
<dbReference type="AlphaFoldDB" id="A0A0D2LWR6"/>
<evidence type="ECO:0000256" key="2">
    <source>
        <dbReference type="ARBA" id="ARBA00022741"/>
    </source>
</evidence>
<gene>
    <name evidence="7" type="ORF">MNEG_13980</name>
</gene>
<dbReference type="GeneID" id="25731497"/>
<dbReference type="InterPro" id="IPR036640">
    <property type="entry name" value="ABC1_TM_sf"/>
</dbReference>
<evidence type="ECO:0000313" key="7">
    <source>
        <dbReference type="EMBL" id="KIY93981.1"/>
    </source>
</evidence>
<protein>
    <submittedName>
        <fullName evidence="7">ABC transporter, multidrug resistance associated protein</fullName>
    </submittedName>
</protein>
<proteinExistence type="predicted"/>
<dbReference type="SUPFAM" id="SSF90123">
    <property type="entry name" value="ABC transporter transmembrane region"/>
    <property type="match status" value="1"/>
</dbReference>
<dbReference type="Gene3D" id="1.20.1560.10">
    <property type="entry name" value="ABC transporter type 1, transmembrane domain"/>
    <property type="match status" value="1"/>
</dbReference>
<evidence type="ECO:0000256" key="3">
    <source>
        <dbReference type="ARBA" id="ARBA00022840"/>
    </source>
</evidence>
<evidence type="ECO:0000313" key="8">
    <source>
        <dbReference type="Proteomes" id="UP000054498"/>
    </source>
</evidence>
<dbReference type="InterPro" id="IPR050173">
    <property type="entry name" value="ABC_transporter_C-like"/>
</dbReference>
<dbReference type="GO" id="GO:0016020">
    <property type="term" value="C:membrane"/>
    <property type="evidence" value="ECO:0007669"/>
    <property type="project" value="InterPro"/>
</dbReference>
<dbReference type="EMBL" id="KK104395">
    <property type="protein sequence ID" value="KIY93981.1"/>
    <property type="molecule type" value="Genomic_DNA"/>
</dbReference>
<dbReference type="STRING" id="145388.A0A0D2LWR6"/>
<dbReference type="GO" id="GO:0042626">
    <property type="term" value="F:ATPase-coupled transmembrane transporter activity"/>
    <property type="evidence" value="ECO:0007669"/>
    <property type="project" value="TreeGrafter"/>
</dbReference>
<dbReference type="Proteomes" id="UP000054498">
    <property type="component" value="Unassembled WGS sequence"/>
</dbReference>
<feature type="transmembrane region" description="Helical" evidence="6">
    <location>
        <begin position="127"/>
        <end position="148"/>
    </location>
</feature>
<reference evidence="7 8" key="1">
    <citation type="journal article" date="2013" name="BMC Genomics">
        <title>Reconstruction of the lipid metabolism for the microalga Monoraphidium neglectum from its genome sequence reveals characteristics suitable for biofuel production.</title>
        <authorList>
            <person name="Bogen C."/>
            <person name="Al-Dilaimi A."/>
            <person name="Albersmeier A."/>
            <person name="Wichmann J."/>
            <person name="Grundmann M."/>
            <person name="Rupp O."/>
            <person name="Lauersen K.J."/>
            <person name="Blifernez-Klassen O."/>
            <person name="Kalinowski J."/>
            <person name="Goesmann A."/>
            <person name="Mussgnug J.H."/>
            <person name="Kruse O."/>
        </authorList>
    </citation>
    <scope>NUCLEOTIDE SEQUENCE [LARGE SCALE GENOMIC DNA]</scope>
    <source>
        <strain evidence="7 8">SAG 48.87</strain>
    </source>
</reference>
<evidence type="ECO:0000256" key="4">
    <source>
        <dbReference type="ARBA" id="ARBA00022989"/>
    </source>
</evidence>
<sequence>MARKAASTAQGTPTTGAAKSRFGQLRGWLAAKLSYDEGLDENGKPKERWCPEQEAGLISKLFFFFTGGLIQKGSHKHLEQADLWTTHSQDEPAKLWEAFERDLKATATAQAPQGVLSKALWRAHGRLFIVTGVIKIFHDGIMFTQPYILEELLNHLTGPEDKGAALGLAFALVGCAILEALFINVYFNMLFRCAR</sequence>
<evidence type="ECO:0000256" key="1">
    <source>
        <dbReference type="ARBA" id="ARBA00022692"/>
    </source>
</evidence>
<organism evidence="7 8">
    <name type="scientific">Monoraphidium neglectum</name>
    <dbReference type="NCBI Taxonomy" id="145388"/>
    <lineage>
        <taxon>Eukaryota</taxon>
        <taxon>Viridiplantae</taxon>
        <taxon>Chlorophyta</taxon>
        <taxon>core chlorophytes</taxon>
        <taxon>Chlorophyceae</taxon>
        <taxon>CS clade</taxon>
        <taxon>Sphaeropleales</taxon>
        <taxon>Selenastraceae</taxon>
        <taxon>Monoraphidium</taxon>
    </lineage>
</organism>
<dbReference type="KEGG" id="mng:MNEG_13980"/>
<feature type="non-terminal residue" evidence="7">
    <location>
        <position position="195"/>
    </location>
</feature>
<keyword evidence="8" id="KW-1185">Reference proteome</keyword>
<dbReference type="GO" id="GO:0005524">
    <property type="term" value="F:ATP binding"/>
    <property type="evidence" value="ECO:0007669"/>
    <property type="project" value="UniProtKB-KW"/>
</dbReference>
<evidence type="ECO:0000256" key="5">
    <source>
        <dbReference type="ARBA" id="ARBA00023136"/>
    </source>
</evidence>
<accession>A0A0D2LWR6</accession>
<keyword evidence="1 6" id="KW-0812">Transmembrane</keyword>